<dbReference type="SUPFAM" id="SSF47203">
    <property type="entry name" value="Acyl-CoA dehydrogenase C-terminal domain-like"/>
    <property type="match status" value="1"/>
</dbReference>
<dbReference type="InterPro" id="IPR024719">
    <property type="entry name" value="HpaB/PvcC/4-BUDH_C"/>
</dbReference>
<gene>
    <name evidence="2" type="ORF">S01H1_06501</name>
</gene>
<feature type="non-terminal residue" evidence="2">
    <location>
        <position position="1"/>
    </location>
</feature>
<protein>
    <recommendedName>
        <fullName evidence="1">HpaB/PvcC/4-BUDH C-terminal domain-containing protein</fullName>
    </recommendedName>
</protein>
<evidence type="ECO:0000259" key="1">
    <source>
        <dbReference type="Pfam" id="PF03241"/>
    </source>
</evidence>
<dbReference type="AlphaFoldDB" id="X0T082"/>
<reference evidence="2" key="1">
    <citation type="journal article" date="2014" name="Front. Microbiol.">
        <title>High frequency of phylogenetically diverse reductive dehalogenase-homologous genes in deep subseafloor sedimentary metagenomes.</title>
        <authorList>
            <person name="Kawai M."/>
            <person name="Futagami T."/>
            <person name="Toyoda A."/>
            <person name="Takaki Y."/>
            <person name="Nishi S."/>
            <person name="Hori S."/>
            <person name="Arai W."/>
            <person name="Tsubouchi T."/>
            <person name="Morono Y."/>
            <person name="Uchiyama I."/>
            <person name="Ito T."/>
            <person name="Fujiyama A."/>
            <person name="Inagaki F."/>
            <person name="Takami H."/>
        </authorList>
    </citation>
    <scope>NUCLEOTIDE SEQUENCE</scope>
    <source>
        <strain evidence="2">Expedition CK06-06</strain>
    </source>
</reference>
<dbReference type="InterPro" id="IPR036250">
    <property type="entry name" value="AcylCo_DH-like_C"/>
</dbReference>
<dbReference type="EMBL" id="BARS01003354">
    <property type="protein sequence ID" value="GAF81582.1"/>
    <property type="molecule type" value="Genomic_DNA"/>
</dbReference>
<sequence length="78" mass="8841">AHRIWRLVENLSASAMASWYEIAGVHGGGSPIMETIALNLEYDYESRKNIAKYLAGINKELDQSKLLKEKPTFGRELF</sequence>
<dbReference type="GO" id="GO:0016627">
    <property type="term" value="F:oxidoreductase activity, acting on the CH-CH group of donors"/>
    <property type="evidence" value="ECO:0007669"/>
    <property type="project" value="InterPro"/>
</dbReference>
<organism evidence="2">
    <name type="scientific">marine sediment metagenome</name>
    <dbReference type="NCBI Taxonomy" id="412755"/>
    <lineage>
        <taxon>unclassified sequences</taxon>
        <taxon>metagenomes</taxon>
        <taxon>ecological metagenomes</taxon>
    </lineage>
</organism>
<name>X0T082_9ZZZZ</name>
<dbReference type="Gene3D" id="1.20.140.10">
    <property type="entry name" value="Butyryl-CoA Dehydrogenase, subunit A, domain 3"/>
    <property type="match status" value="1"/>
</dbReference>
<feature type="domain" description="HpaB/PvcC/4-BUDH C-terminal" evidence="1">
    <location>
        <begin position="3"/>
        <end position="56"/>
    </location>
</feature>
<evidence type="ECO:0000313" key="2">
    <source>
        <dbReference type="EMBL" id="GAF81582.1"/>
    </source>
</evidence>
<comment type="caution">
    <text evidence="2">The sequence shown here is derived from an EMBL/GenBank/DDBJ whole genome shotgun (WGS) entry which is preliminary data.</text>
</comment>
<proteinExistence type="predicted"/>
<dbReference type="Pfam" id="PF03241">
    <property type="entry name" value="HpaB"/>
    <property type="match status" value="1"/>
</dbReference>
<accession>X0T082</accession>